<gene>
    <name evidence="1" type="ordered locus">Mnod_2340</name>
</gene>
<evidence type="ECO:0000313" key="2">
    <source>
        <dbReference type="Proteomes" id="UP000008207"/>
    </source>
</evidence>
<reference evidence="1 2" key="1">
    <citation type="submission" date="2009-01" db="EMBL/GenBank/DDBJ databases">
        <title>Complete sequence of chromosome of Methylobacterium nodulans ORS 2060.</title>
        <authorList>
            <consortium name="US DOE Joint Genome Institute"/>
            <person name="Lucas S."/>
            <person name="Copeland A."/>
            <person name="Lapidus A."/>
            <person name="Glavina del Rio T."/>
            <person name="Dalin E."/>
            <person name="Tice H."/>
            <person name="Bruce D."/>
            <person name="Goodwin L."/>
            <person name="Pitluck S."/>
            <person name="Sims D."/>
            <person name="Brettin T."/>
            <person name="Detter J.C."/>
            <person name="Han C."/>
            <person name="Larimer F."/>
            <person name="Land M."/>
            <person name="Hauser L."/>
            <person name="Kyrpides N."/>
            <person name="Ivanova N."/>
            <person name="Marx C.J."/>
            <person name="Richardson P."/>
        </authorList>
    </citation>
    <scope>NUCLEOTIDE SEQUENCE [LARGE SCALE GENOMIC DNA]</scope>
    <source>
        <strain evidence="2">LMG 21967 / CNCM I-2342 / ORS 2060</strain>
    </source>
</reference>
<keyword evidence="2" id="KW-1185">Reference proteome</keyword>
<dbReference type="KEGG" id="mno:Mnod_2340"/>
<dbReference type="HOGENOM" id="CLU_153885_0_0_5"/>
<proteinExistence type="predicted"/>
<dbReference type="OrthoDB" id="8778976at2"/>
<organism evidence="1 2">
    <name type="scientific">Methylobacterium nodulans (strain LMG 21967 / CNCM I-2342 / ORS 2060)</name>
    <dbReference type="NCBI Taxonomy" id="460265"/>
    <lineage>
        <taxon>Bacteria</taxon>
        <taxon>Pseudomonadati</taxon>
        <taxon>Pseudomonadota</taxon>
        <taxon>Alphaproteobacteria</taxon>
        <taxon>Hyphomicrobiales</taxon>
        <taxon>Methylobacteriaceae</taxon>
        <taxon>Methylobacterium</taxon>
    </lineage>
</organism>
<accession>B8IBA0</accession>
<dbReference type="EMBL" id="CP001349">
    <property type="protein sequence ID" value="ACL57315.1"/>
    <property type="molecule type" value="Genomic_DNA"/>
</dbReference>
<name>B8IBA0_METNO</name>
<dbReference type="Proteomes" id="UP000008207">
    <property type="component" value="Chromosome"/>
</dbReference>
<dbReference type="eggNOG" id="COG0221">
    <property type="taxonomic scope" value="Bacteria"/>
</dbReference>
<dbReference type="AlphaFoldDB" id="B8IBA0"/>
<protein>
    <recommendedName>
        <fullName evidence="3">DUF1330 domain-containing protein</fullName>
    </recommendedName>
</protein>
<evidence type="ECO:0000313" key="1">
    <source>
        <dbReference type="EMBL" id="ACL57315.1"/>
    </source>
</evidence>
<dbReference type="STRING" id="460265.Mnod_2340"/>
<dbReference type="RefSeq" id="WP_015928995.1">
    <property type="nucleotide sequence ID" value="NC_011894.1"/>
</dbReference>
<evidence type="ECO:0008006" key="3">
    <source>
        <dbReference type="Google" id="ProtNLM"/>
    </source>
</evidence>
<sequence length="103" mass="12053">MTRYLIQILLPLSDNDGQPFAQTEYARVRDELTGRFGGMTAFTRGPAEGFWKEKADTVRDDIVVFEVMGPDLDPGWWGRYRRTLEERFRQESIVVRAQEIRLL</sequence>